<dbReference type="PANTHER" id="PTHR42714:SF2">
    <property type="entry name" value="TRNA MODIFICATION GTPASE GTPBP3, MITOCHONDRIAL"/>
    <property type="match status" value="1"/>
</dbReference>
<dbReference type="SUPFAM" id="SSF116878">
    <property type="entry name" value="TrmE connector domain"/>
    <property type="match status" value="1"/>
</dbReference>
<keyword evidence="4 6" id="KW-0630">Potassium</keyword>
<keyword evidence="11" id="KW-1185">Reference proteome</keyword>
<dbReference type="PANTHER" id="PTHR42714">
    <property type="entry name" value="TRNA MODIFICATION GTPASE GTPBP3"/>
    <property type="match status" value="1"/>
</dbReference>
<name>A0ABT9HKS3_9SPHN</name>
<evidence type="ECO:0000259" key="7">
    <source>
        <dbReference type="Pfam" id="PF01926"/>
    </source>
</evidence>
<feature type="binding site" evidence="6">
    <location>
        <begin position="242"/>
        <end position="248"/>
    </location>
    <ligand>
        <name>GTP</name>
        <dbReference type="ChEBI" id="CHEBI:37565"/>
    </ligand>
</feature>
<keyword evidence="6" id="KW-0460">Magnesium</keyword>
<dbReference type="EMBL" id="JAVAIM010000001">
    <property type="protein sequence ID" value="MDP4573757.1"/>
    <property type="molecule type" value="Genomic_DNA"/>
</dbReference>
<feature type="domain" description="G" evidence="7">
    <location>
        <begin position="215"/>
        <end position="300"/>
    </location>
</feature>
<feature type="binding site" evidence="6">
    <location>
        <begin position="267"/>
        <end position="270"/>
    </location>
    <ligand>
        <name>GTP</name>
        <dbReference type="ChEBI" id="CHEBI:37565"/>
    </ligand>
</feature>
<dbReference type="Pfam" id="PF12631">
    <property type="entry name" value="MnmE_helical"/>
    <property type="match status" value="1"/>
</dbReference>
<feature type="domain" description="MnmE helical" evidence="9">
    <location>
        <begin position="121"/>
        <end position="419"/>
    </location>
</feature>
<dbReference type="CDD" id="cd04164">
    <property type="entry name" value="trmE"/>
    <property type="match status" value="1"/>
</dbReference>
<proteinExistence type="inferred from homology"/>
<feature type="binding site" evidence="6">
    <location>
        <position position="248"/>
    </location>
    <ligand>
        <name>Mg(2+)</name>
        <dbReference type="ChEBI" id="CHEBI:18420"/>
    </ligand>
</feature>
<evidence type="ECO:0000256" key="1">
    <source>
        <dbReference type="ARBA" id="ARBA00011043"/>
    </source>
</evidence>
<dbReference type="Pfam" id="PF01926">
    <property type="entry name" value="MMR_HSR1"/>
    <property type="match status" value="1"/>
</dbReference>
<comment type="cofactor">
    <cofactor evidence="6">
        <name>K(+)</name>
        <dbReference type="ChEBI" id="CHEBI:29103"/>
    </cofactor>
    <text evidence="6">Binds 1 potassium ion per subunit.</text>
</comment>
<dbReference type="CDD" id="cd14858">
    <property type="entry name" value="TrmE_N"/>
    <property type="match status" value="1"/>
</dbReference>
<dbReference type="InterPro" id="IPR025867">
    <property type="entry name" value="MnmE_helical"/>
</dbReference>
<keyword evidence="6" id="KW-0963">Cytoplasm</keyword>
<evidence type="ECO:0000256" key="3">
    <source>
        <dbReference type="ARBA" id="ARBA00022741"/>
    </source>
</evidence>
<keyword evidence="5 6" id="KW-0342">GTP-binding</keyword>
<dbReference type="InterPro" id="IPR006073">
    <property type="entry name" value="GTP-bd"/>
</dbReference>
<dbReference type="InterPro" id="IPR004520">
    <property type="entry name" value="GTPase_MnmE"/>
</dbReference>
<feature type="domain" description="GTP-binding protein TrmE N-terminal" evidence="8">
    <location>
        <begin position="4"/>
        <end position="118"/>
    </location>
</feature>
<dbReference type="InterPro" id="IPR031168">
    <property type="entry name" value="G_TrmE"/>
</dbReference>
<dbReference type="SUPFAM" id="SSF103025">
    <property type="entry name" value="Folate-binding domain"/>
    <property type="match status" value="1"/>
</dbReference>
<dbReference type="RefSeq" id="WP_305931234.1">
    <property type="nucleotide sequence ID" value="NZ_JAVAIM010000001.1"/>
</dbReference>
<feature type="binding site" evidence="6">
    <location>
        <position position="118"/>
    </location>
    <ligand>
        <name>(6S)-5-formyl-5,6,7,8-tetrahydrofolate</name>
        <dbReference type="ChEBI" id="CHEBI:57457"/>
    </ligand>
</feature>
<comment type="caution">
    <text evidence="10">The sequence shown here is derived from an EMBL/GenBank/DDBJ whole genome shotgun (WGS) entry which is preliminary data.</text>
</comment>
<feature type="binding site" evidence="6">
    <location>
        <begin position="223"/>
        <end position="228"/>
    </location>
    <ligand>
        <name>GTP</name>
        <dbReference type="ChEBI" id="CHEBI:37565"/>
    </ligand>
</feature>
<evidence type="ECO:0000256" key="5">
    <source>
        <dbReference type="ARBA" id="ARBA00023134"/>
    </source>
</evidence>
<keyword evidence="2 6" id="KW-0819">tRNA processing</keyword>
<evidence type="ECO:0000259" key="9">
    <source>
        <dbReference type="Pfam" id="PF12631"/>
    </source>
</evidence>
<comment type="function">
    <text evidence="6">Exhibits a very high intrinsic GTPase hydrolysis rate. Involved in the addition of a carboxymethylaminomethyl (cmnm) group at the wobble position (U34) of certain tRNAs, forming tRNA-cmnm(5)s(2)U34.</text>
</comment>
<evidence type="ECO:0000256" key="6">
    <source>
        <dbReference type="HAMAP-Rule" id="MF_00379"/>
    </source>
</evidence>
<evidence type="ECO:0000313" key="10">
    <source>
        <dbReference type="EMBL" id="MDP4573757.1"/>
    </source>
</evidence>
<feature type="binding site" evidence="6">
    <location>
        <position position="242"/>
    </location>
    <ligand>
        <name>K(+)</name>
        <dbReference type="ChEBI" id="CHEBI:29103"/>
    </ligand>
</feature>
<accession>A0ABT9HKS3</accession>
<comment type="subcellular location">
    <subcellularLocation>
        <location evidence="6">Cytoplasm</location>
    </subcellularLocation>
</comment>
<feature type="binding site" evidence="6">
    <location>
        <position position="78"/>
    </location>
    <ligand>
        <name>(6S)-5-formyl-5,6,7,8-tetrahydrofolate</name>
        <dbReference type="ChEBI" id="CHEBI:57457"/>
    </ligand>
</feature>
<keyword evidence="6" id="KW-0479">Metal-binding</keyword>
<protein>
    <recommendedName>
        <fullName evidence="6">tRNA modification GTPase MnmE</fullName>
        <ecNumber evidence="6">3.6.-.-</ecNumber>
    </recommendedName>
</protein>
<evidence type="ECO:0000256" key="2">
    <source>
        <dbReference type="ARBA" id="ARBA00022694"/>
    </source>
</evidence>
<dbReference type="SUPFAM" id="SSF52540">
    <property type="entry name" value="P-loop containing nucleoside triphosphate hydrolases"/>
    <property type="match status" value="1"/>
</dbReference>
<keyword evidence="3 6" id="KW-0547">Nucleotide-binding</keyword>
<evidence type="ECO:0000313" key="11">
    <source>
        <dbReference type="Proteomes" id="UP001240639"/>
    </source>
</evidence>
<feature type="binding site" evidence="6">
    <location>
        <position position="422"/>
    </location>
    <ligand>
        <name>(6S)-5-formyl-5,6,7,8-tetrahydrofolate</name>
        <dbReference type="ChEBI" id="CHEBI:57457"/>
    </ligand>
</feature>
<dbReference type="Gene3D" id="1.20.120.430">
    <property type="entry name" value="tRNA modification GTPase MnmE domain 2"/>
    <property type="match status" value="1"/>
</dbReference>
<feature type="binding site" evidence="6">
    <location>
        <position position="244"/>
    </location>
    <ligand>
        <name>K(+)</name>
        <dbReference type="ChEBI" id="CHEBI:29103"/>
    </ligand>
</feature>
<dbReference type="Gene3D" id="3.30.1360.120">
    <property type="entry name" value="Probable tRNA modification gtpase trme, domain 1"/>
    <property type="match status" value="1"/>
</dbReference>
<evidence type="ECO:0000259" key="8">
    <source>
        <dbReference type="Pfam" id="PF10396"/>
    </source>
</evidence>
<comment type="caution">
    <text evidence="6">Lacks conserved residue(s) required for the propagation of feature annotation.</text>
</comment>
<gene>
    <name evidence="6 10" type="primary">mnmE</name>
    <name evidence="6" type="synonym">trmE</name>
    <name evidence="10" type="ORF">Q9K02_01220</name>
</gene>
<dbReference type="Proteomes" id="UP001240639">
    <property type="component" value="Unassembled WGS sequence"/>
</dbReference>
<comment type="subunit">
    <text evidence="6">Homodimer. Heterotetramer of two MnmE and two MnmG subunits.</text>
</comment>
<dbReference type="EC" id="3.6.-.-" evidence="6"/>
<feature type="binding site" evidence="6">
    <location>
        <position position="227"/>
    </location>
    <ligand>
        <name>Mg(2+)</name>
        <dbReference type="ChEBI" id="CHEBI:18420"/>
    </ligand>
</feature>
<dbReference type="InterPro" id="IPR005225">
    <property type="entry name" value="Small_GTP-bd"/>
</dbReference>
<dbReference type="InterPro" id="IPR027417">
    <property type="entry name" value="P-loop_NTPase"/>
</dbReference>
<keyword evidence="6 10" id="KW-0378">Hydrolase</keyword>
<dbReference type="InterPro" id="IPR027368">
    <property type="entry name" value="MnmE_dom2"/>
</dbReference>
<feature type="binding site" evidence="6">
    <location>
        <position position="247"/>
    </location>
    <ligand>
        <name>K(+)</name>
        <dbReference type="ChEBI" id="CHEBI:29103"/>
    </ligand>
</feature>
<organism evidence="10 11">
    <name type="scientific">Qipengyuania profundimaris</name>
    <dbReference type="NCBI Taxonomy" id="3067652"/>
    <lineage>
        <taxon>Bacteria</taxon>
        <taxon>Pseudomonadati</taxon>
        <taxon>Pseudomonadota</taxon>
        <taxon>Alphaproteobacteria</taxon>
        <taxon>Sphingomonadales</taxon>
        <taxon>Erythrobacteraceae</taxon>
        <taxon>Qipengyuania</taxon>
    </lineage>
</organism>
<dbReference type="NCBIfam" id="TIGR00231">
    <property type="entry name" value="small_GTP"/>
    <property type="match status" value="1"/>
</dbReference>
<dbReference type="HAMAP" id="MF_00379">
    <property type="entry name" value="GTPase_MnmE"/>
    <property type="match status" value="1"/>
</dbReference>
<comment type="similarity">
    <text evidence="1 6">Belongs to the TRAFAC class TrmE-Era-EngA-EngB-Septin-like GTPase superfamily. TrmE GTPase family.</text>
</comment>
<feature type="binding site" evidence="6">
    <location>
        <position position="21"/>
    </location>
    <ligand>
        <name>(6S)-5-formyl-5,6,7,8-tetrahydrofolate</name>
        <dbReference type="ChEBI" id="CHEBI:57457"/>
    </ligand>
</feature>
<reference evidence="10 11" key="1">
    <citation type="submission" date="2023-08" db="EMBL/GenBank/DDBJ databases">
        <title>genomic of G39.</title>
        <authorList>
            <person name="Wang Y."/>
        </authorList>
    </citation>
    <scope>NUCLEOTIDE SEQUENCE [LARGE SCALE GENOMIC DNA]</scope>
    <source>
        <strain evidence="10 11">G39</strain>
    </source>
</reference>
<dbReference type="Pfam" id="PF10396">
    <property type="entry name" value="TrmE_N"/>
    <property type="match status" value="1"/>
</dbReference>
<sequence>MQDTIFALSSGAPPAGIAVIRISGPGAGAALEALVGDLPEQRLASLRTLRDRDGHALDEALVLWFPAPKTVTGENVAELHCHGGRAVVAAVMAELATLADLREAEAGEFTRRAFANGRIDLAEAEGLGDLLAAETEWQRRGAMSAAGGGLSRRIEEWRTQLLGLSAQVEAAIDFSDEDDVEVLPTDFVDELSTLRAEIDNVLSRPSADRLRDGVRVVFAGPPNAGKSSLFNALLDEGAAIVSPVAGTTRDVIERPVAIGGVPFVFIDTAGLRQEGAGDIEAIGIDRAQRELEKADIVLWLGPPADCPAGAIQIAPKADLDDAGNEGHAVSAVTGSGLDDLVRVLVDRAKDLLPPPDRIAFNRRQKGLATTCGEHLAGASRVSDTLVIAEELRLARVALDSMSGRNSTEDMLDALFGRFCIGK</sequence>
<dbReference type="GO" id="GO:0016787">
    <property type="term" value="F:hydrolase activity"/>
    <property type="evidence" value="ECO:0007669"/>
    <property type="project" value="UniProtKB-KW"/>
</dbReference>
<dbReference type="InterPro" id="IPR018948">
    <property type="entry name" value="GTP-bd_TrmE_N"/>
</dbReference>
<dbReference type="NCBIfam" id="NF003661">
    <property type="entry name" value="PRK05291.1-3"/>
    <property type="match status" value="1"/>
</dbReference>
<dbReference type="InterPro" id="IPR027266">
    <property type="entry name" value="TrmE/GcvT-like"/>
</dbReference>
<evidence type="ECO:0000256" key="4">
    <source>
        <dbReference type="ARBA" id="ARBA00022958"/>
    </source>
</evidence>
<dbReference type="Gene3D" id="3.40.50.300">
    <property type="entry name" value="P-loop containing nucleotide triphosphate hydrolases"/>
    <property type="match status" value="1"/>
</dbReference>
<feature type="binding site" evidence="6">
    <location>
        <position position="223"/>
    </location>
    <ligand>
        <name>K(+)</name>
        <dbReference type="ChEBI" id="CHEBI:29103"/>
    </ligand>
</feature>